<proteinExistence type="inferred from homology"/>
<dbReference type="FunFam" id="3.30.70.890:FF:000006">
    <property type="entry name" value="4-diphosphocytidyl-2-C-methyl-D-erythritol kinase"/>
    <property type="match status" value="1"/>
</dbReference>
<dbReference type="PIRSF" id="PIRSF010376">
    <property type="entry name" value="IspE"/>
    <property type="match status" value="1"/>
</dbReference>
<dbReference type="SUPFAM" id="SSF54211">
    <property type="entry name" value="Ribosomal protein S5 domain 2-like"/>
    <property type="match status" value="1"/>
</dbReference>
<dbReference type="Gene3D" id="3.30.230.10">
    <property type="match status" value="1"/>
</dbReference>
<dbReference type="OrthoDB" id="9809438at2"/>
<keyword evidence="14" id="KW-1185">Reference proteome</keyword>
<dbReference type="EMBL" id="OUNC01000056">
    <property type="protein sequence ID" value="SPP29721.1"/>
    <property type="molecule type" value="Genomic_DNA"/>
</dbReference>
<keyword evidence="5 9" id="KW-0547">Nucleotide-binding</keyword>
<dbReference type="Proteomes" id="UP000243591">
    <property type="component" value="Chromosome"/>
</dbReference>
<evidence type="ECO:0000256" key="9">
    <source>
        <dbReference type="HAMAP-Rule" id="MF_00061"/>
    </source>
</evidence>
<dbReference type="GO" id="GO:0050515">
    <property type="term" value="F:4-(cytidine 5'-diphospho)-2-C-methyl-D-erythritol kinase activity"/>
    <property type="evidence" value="ECO:0007669"/>
    <property type="project" value="UniProtKB-UniRule"/>
</dbReference>
<dbReference type="STRING" id="2756.BFR44_05660"/>
<evidence type="ECO:0000256" key="7">
    <source>
        <dbReference type="ARBA" id="ARBA00022840"/>
    </source>
</evidence>
<evidence type="ECO:0000256" key="4">
    <source>
        <dbReference type="ARBA" id="ARBA00022679"/>
    </source>
</evidence>
<dbReference type="Pfam" id="PF00288">
    <property type="entry name" value="GHMP_kinases_N"/>
    <property type="match status" value="1"/>
</dbReference>
<feature type="active site" evidence="9">
    <location>
        <position position="136"/>
    </location>
</feature>
<dbReference type="InterPro" id="IPR006204">
    <property type="entry name" value="GHMP_kinase_N_dom"/>
</dbReference>
<keyword evidence="4 9" id="KW-0808">Transferase</keyword>
<comment type="pathway">
    <text evidence="9">Isoprenoid biosynthesis; isopentenyl diphosphate biosynthesis via DXP pathway; isopentenyl diphosphate from 1-deoxy-D-xylulose 5-phosphate: step 3/6.</text>
</comment>
<reference evidence="15" key="2">
    <citation type="submission" date="2018-04" db="EMBL/GenBank/DDBJ databases">
        <authorList>
            <person name="Illikoud N."/>
        </authorList>
    </citation>
    <scope>NUCLEOTIDE SEQUENCE [LARGE SCALE GENOMIC DNA]</scope>
</reference>
<reference evidence="12 14" key="1">
    <citation type="submission" date="2017-09" db="EMBL/GenBank/DDBJ databases">
        <title>Complete Genome Sequences of Two Strains of the Meat Spoilage Bacterium Brochothrix thermosphacta Isolated from Ground Chicken.</title>
        <authorList>
            <person name="Paoli G.C."/>
            <person name="Wijey C."/>
            <person name="Chen C.-Y."/>
            <person name="Nguyen L."/>
            <person name="Yan X."/>
            <person name="Irwin P.L."/>
        </authorList>
    </citation>
    <scope>NUCLEOTIDE SEQUENCE [LARGE SCALE GENOMIC DNA]</scope>
    <source>
        <strain evidence="12 14">BI</strain>
    </source>
</reference>
<dbReference type="GO" id="GO:0016114">
    <property type="term" value="P:terpenoid biosynthetic process"/>
    <property type="evidence" value="ECO:0007669"/>
    <property type="project" value="UniProtKB-UniRule"/>
</dbReference>
<evidence type="ECO:0000313" key="14">
    <source>
        <dbReference type="Proteomes" id="UP000243591"/>
    </source>
</evidence>
<organism evidence="12 14">
    <name type="scientific">Brochothrix thermosphacta</name>
    <name type="common">Microbacterium thermosphactum</name>
    <dbReference type="NCBI Taxonomy" id="2756"/>
    <lineage>
        <taxon>Bacteria</taxon>
        <taxon>Bacillati</taxon>
        <taxon>Bacillota</taxon>
        <taxon>Bacilli</taxon>
        <taxon>Bacillales</taxon>
        <taxon>Listeriaceae</taxon>
        <taxon>Brochothrix</taxon>
    </lineage>
</organism>
<dbReference type="KEGG" id="bths:CNY62_06145"/>
<dbReference type="NCBIfam" id="NF011202">
    <property type="entry name" value="PRK14608.1"/>
    <property type="match status" value="1"/>
</dbReference>
<evidence type="ECO:0000259" key="10">
    <source>
        <dbReference type="Pfam" id="PF00288"/>
    </source>
</evidence>
<evidence type="ECO:0000256" key="2">
    <source>
        <dbReference type="ARBA" id="ARBA00012052"/>
    </source>
</evidence>
<dbReference type="Pfam" id="PF08544">
    <property type="entry name" value="GHMP_kinases_C"/>
    <property type="match status" value="1"/>
</dbReference>
<comment type="function">
    <text evidence="9">Catalyzes the phosphorylation of the position 2 hydroxy group of 4-diphosphocytidyl-2C-methyl-D-erythritol.</text>
</comment>
<feature type="domain" description="GHMP kinase C-terminal" evidence="11">
    <location>
        <begin position="197"/>
        <end position="274"/>
    </location>
</feature>
<protein>
    <recommendedName>
        <fullName evidence="3 9">4-diphosphocytidyl-2-C-methyl-D-erythritol kinase</fullName>
        <shortName evidence="9">CMK</shortName>
        <ecNumber evidence="2 9">2.7.1.148</ecNumber>
    </recommendedName>
    <alternativeName>
        <fullName evidence="8 9">4-(cytidine-5'-diphospho)-2-C-methyl-D-erythritol kinase</fullName>
    </alternativeName>
</protein>
<keyword evidence="9" id="KW-0414">Isoprene biosynthesis</keyword>
<dbReference type="InterPro" id="IPR013750">
    <property type="entry name" value="GHMP_kinase_C_dom"/>
</dbReference>
<comment type="similarity">
    <text evidence="1 9">Belongs to the GHMP kinase family. IspE subfamily.</text>
</comment>
<dbReference type="NCBIfam" id="TIGR00154">
    <property type="entry name" value="ispE"/>
    <property type="match status" value="1"/>
</dbReference>
<evidence type="ECO:0000313" key="15">
    <source>
        <dbReference type="Proteomes" id="UP000270190"/>
    </source>
</evidence>
<comment type="catalytic activity">
    <reaction evidence="9">
        <text>4-CDP-2-C-methyl-D-erythritol + ATP = 4-CDP-2-C-methyl-D-erythritol 2-phosphate + ADP + H(+)</text>
        <dbReference type="Rhea" id="RHEA:18437"/>
        <dbReference type="ChEBI" id="CHEBI:15378"/>
        <dbReference type="ChEBI" id="CHEBI:30616"/>
        <dbReference type="ChEBI" id="CHEBI:57823"/>
        <dbReference type="ChEBI" id="CHEBI:57919"/>
        <dbReference type="ChEBI" id="CHEBI:456216"/>
        <dbReference type="EC" id="2.7.1.148"/>
    </reaction>
</comment>
<keyword evidence="7 9" id="KW-0067">ATP-binding</keyword>
<sequence>MDITVKATAKLNLALDILGKRDDGYHELETVMAMVDLADYLDFSLRLDGNIKLESSSNAVPEDGRNLIVKAGLLLQRRFQVTKGATIKLDKKIPISAGMAGGSSDAAATLHGLNQLWELNLSLDELAEIGAEIGSDVSFCVYGGVAMCNGRGEKITPLPSLPPCWVVLAKPAISVSTRDVFSHLEVNDIQHQHSEKMLAAIASGDYYQMVEALGNDLEDYSLEKYAEISYLKKQFEAFGADAVLMSGTGPTVFAIVKTEKKAKRLYNSVSGFCKNVHMVRFLKPQFE</sequence>
<dbReference type="InterPro" id="IPR036554">
    <property type="entry name" value="GHMP_kinase_C_sf"/>
</dbReference>
<dbReference type="PRINTS" id="PR00958">
    <property type="entry name" value="HOMSERKINASE"/>
</dbReference>
<dbReference type="EMBL" id="CP023483">
    <property type="protein sequence ID" value="ATF26017.1"/>
    <property type="molecule type" value="Genomic_DNA"/>
</dbReference>
<dbReference type="GO" id="GO:0005524">
    <property type="term" value="F:ATP binding"/>
    <property type="evidence" value="ECO:0007669"/>
    <property type="project" value="UniProtKB-UniRule"/>
</dbReference>
<feature type="binding site" evidence="9">
    <location>
        <begin position="94"/>
        <end position="104"/>
    </location>
    <ligand>
        <name>ATP</name>
        <dbReference type="ChEBI" id="CHEBI:30616"/>
    </ligand>
</feature>
<dbReference type="PANTHER" id="PTHR43527:SF2">
    <property type="entry name" value="4-DIPHOSPHOCYTIDYL-2-C-METHYL-D-ERYTHRITOL KINASE, CHLOROPLASTIC"/>
    <property type="match status" value="1"/>
</dbReference>
<evidence type="ECO:0000313" key="12">
    <source>
        <dbReference type="EMBL" id="ATF26017.1"/>
    </source>
</evidence>
<evidence type="ECO:0000256" key="5">
    <source>
        <dbReference type="ARBA" id="ARBA00022741"/>
    </source>
</evidence>
<dbReference type="InterPro" id="IPR020568">
    <property type="entry name" value="Ribosomal_Su5_D2-typ_SF"/>
</dbReference>
<evidence type="ECO:0000259" key="11">
    <source>
        <dbReference type="Pfam" id="PF08544"/>
    </source>
</evidence>
<dbReference type="RefSeq" id="WP_029091288.1">
    <property type="nucleotide sequence ID" value="NZ_CBCPIX010000003.1"/>
</dbReference>
<dbReference type="HAMAP" id="MF_00061">
    <property type="entry name" value="IspE"/>
    <property type="match status" value="1"/>
</dbReference>
<dbReference type="Gene3D" id="3.30.70.890">
    <property type="entry name" value="GHMP kinase, C-terminal domain"/>
    <property type="match status" value="1"/>
</dbReference>
<dbReference type="InterPro" id="IPR014721">
    <property type="entry name" value="Ribsml_uS5_D2-typ_fold_subgr"/>
</dbReference>
<accession>A0A1D2KTG8</accession>
<evidence type="ECO:0000256" key="3">
    <source>
        <dbReference type="ARBA" id="ARBA00017473"/>
    </source>
</evidence>
<evidence type="ECO:0000313" key="13">
    <source>
        <dbReference type="EMBL" id="SPP29721.1"/>
    </source>
</evidence>
<dbReference type="SUPFAM" id="SSF55060">
    <property type="entry name" value="GHMP Kinase, C-terminal domain"/>
    <property type="match status" value="1"/>
</dbReference>
<evidence type="ECO:0000256" key="8">
    <source>
        <dbReference type="ARBA" id="ARBA00032554"/>
    </source>
</evidence>
<evidence type="ECO:0000256" key="6">
    <source>
        <dbReference type="ARBA" id="ARBA00022777"/>
    </source>
</evidence>
<dbReference type="AlphaFoldDB" id="A0A1D2KTG8"/>
<dbReference type="EC" id="2.7.1.148" evidence="2 9"/>
<dbReference type="GO" id="GO:0019288">
    <property type="term" value="P:isopentenyl diphosphate biosynthetic process, methylerythritol 4-phosphate pathway"/>
    <property type="evidence" value="ECO:0007669"/>
    <property type="project" value="UniProtKB-UniRule"/>
</dbReference>
<dbReference type="UniPathway" id="UPA00056">
    <property type="reaction ID" value="UER00094"/>
</dbReference>
<dbReference type="InterPro" id="IPR004424">
    <property type="entry name" value="IspE"/>
</dbReference>
<gene>
    <name evidence="9 13" type="primary">ispE</name>
    <name evidence="13" type="ORF">BTBSAS_60024</name>
    <name evidence="12" type="ORF">CNY62_06145</name>
</gene>
<feature type="active site" evidence="9">
    <location>
        <position position="10"/>
    </location>
</feature>
<reference evidence="13" key="3">
    <citation type="submission" date="2018-04" db="EMBL/GenBank/DDBJ databases">
        <authorList>
            <person name="Go L.Y."/>
            <person name="Mitchell J.A."/>
        </authorList>
    </citation>
    <scope>NUCLEOTIDE SEQUENCE</scope>
    <source>
        <strain evidence="13">BSAS1 3</strain>
    </source>
</reference>
<dbReference type="Proteomes" id="UP000270190">
    <property type="component" value="Unassembled WGS sequence"/>
</dbReference>
<feature type="domain" description="GHMP kinase N-terminal" evidence="10">
    <location>
        <begin position="66"/>
        <end position="144"/>
    </location>
</feature>
<evidence type="ECO:0000256" key="1">
    <source>
        <dbReference type="ARBA" id="ARBA00009684"/>
    </source>
</evidence>
<name>A0A1D2KTG8_BROTH</name>
<dbReference type="PANTHER" id="PTHR43527">
    <property type="entry name" value="4-DIPHOSPHOCYTIDYL-2-C-METHYL-D-ERYTHRITOL KINASE, CHLOROPLASTIC"/>
    <property type="match status" value="1"/>
</dbReference>
<keyword evidence="6 9" id="KW-0418">Kinase</keyword>